<gene>
    <name evidence="1" type="primary">csgA_3</name>
    <name evidence="1" type="ORF">FJT64_003833</name>
</gene>
<dbReference type="GO" id="GO:0016616">
    <property type="term" value="F:oxidoreductase activity, acting on the CH-OH group of donors, NAD or NADP as acceptor"/>
    <property type="evidence" value="ECO:0007669"/>
    <property type="project" value="TreeGrafter"/>
</dbReference>
<reference evidence="1 2" key="1">
    <citation type="submission" date="2019-07" db="EMBL/GenBank/DDBJ databases">
        <title>Draft genome assembly of a fouling barnacle, Amphibalanus amphitrite (Darwin, 1854): The first reference genome for Thecostraca.</title>
        <authorList>
            <person name="Kim W."/>
        </authorList>
    </citation>
    <scope>NUCLEOTIDE SEQUENCE [LARGE SCALE GENOMIC DNA]</scope>
    <source>
        <strain evidence="1">SNU_AA5</strain>
        <tissue evidence="1">Soma without cirri and trophi</tissue>
    </source>
</reference>
<dbReference type="PRINTS" id="PR00081">
    <property type="entry name" value="GDHRDH"/>
</dbReference>
<dbReference type="EMBL" id="VIIS01001408">
    <property type="protein sequence ID" value="KAF0298832.1"/>
    <property type="molecule type" value="Genomic_DNA"/>
</dbReference>
<dbReference type="Proteomes" id="UP000440578">
    <property type="component" value="Unassembled WGS sequence"/>
</dbReference>
<proteinExistence type="predicted"/>
<dbReference type="PANTHER" id="PTHR45458">
    <property type="entry name" value="SHORT-CHAIN DEHYDROGENASE/REDUCTASE SDR"/>
    <property type="match status" value="1"/>
</dbReference>
<dbReference type="OrthoDB" id="9982184at2759"/>
<dbReference type="Pfam" id="PF00106">
    <property type="entry name" value="adh_short"/>
    <property type="match status" value="1"/>
</dbReference>
<dbReference type="CDD" id="cd05325">
    <property type="entry name" value="carb_red_sniffer_like_SDR_c"/>
    <property type="match status" value="1"/>
</dbReference>
<accession>A0A6A4W752</accession>
<comment type="caution">
    <text evidence="1">The sequence shown here is derived from an EMBL/GenBank/DDBJ whole genome shotgun (WGS) entry which is preliminary data.</text>
</comment>
<keyword evidence="2" id="KW-1185">Reference proteome</keyword>
<dbReference type="SUPFAM" id="SSF51735">
    <property type="entry name" value="NAD(P)-binding Rossmann-fold domains"/>
    <property type="match status" value="1"/>
</dbReference>
<organism evidence="1 2">
    <name type="scientific">Amphibalanus amphitrite</name>
    <name type="common">Striped barnacle</name>
    <name type="synonym">Balanus amphitrite</name>
    <dbReference type="NCBI Taxonomy" id="1232801"/>
    <lineage>
        <taxon>Eukaryota</taxon>
        <taxon>Metazoa</taxon>
        <taxon>Ecdysozoa</taxon>
        <taxon>Arthropoda</taxon>
        <taxon>Crustacea</taxon>
        <taxon>Multicrustacea</taxon>
        <taxon>Cirripedia</taxon>
        <taxon>Thoracica</taxon>
        <taxon>Thoracicalcarea</taxon>
        <taxon>Balanomorpha</taxon>
        <taxon>Balanoidea</taxon>
        <taxon>Balanidae</taxon>
        <taxon>Amphibalaninae</taxon>
        <taxon>Amphibalanus</taxon>
    </lineage>
</organism>
<evidence type="ECO:0000313" key="1">
    <source>
        <dbReference type="EMBL" id="KAF0298832.1"/>
    </source>
</evidence>
<protein>
    <submittedName>
        <fullName evidence="1">C-factor</fullName>
    </submittedName>
</protein>
<sequence>MATQRTILITGCSRGIGLALAEEYINRGWQVLATCRSPERAKELTALLKKHHQPPAVALDTADDGTILRAFQTVLQRGVRKLDLLFHNAGISGPEDVLKATRAELDATFSTNVSGPMVITQTFLPLLKAAPQPKLVFMSTIMSSLEMNMGGGMMAYRVTKTALNGMVRQFAGDVSGVIVLAMHPGWVQTDLGNSVGPAPLSPAASCRGMYDTIEGATRAHNGKFIDYQGQKIRW</sequence>
<dbReference type="Gene3D" id="3.40.50.720">
    <property type="entry name" value="NAD(P)-binding Rossmann-like Domain"/>
    <property type="match status" value="1"/>
</dbReference>
<dbReference type="InterPro" id="IPR036291">
    <property type="entry name" value="NAD(P)-bd_dom_sf"/>
</dbReference>
<dbReference type="InterPro" id="IPR052184">
    <property type="entry name" value="SDR_enzymes"/>
</dbReference>
<evidence type="ECO:0000313" key="2">
    <source>
        <dbReference type="Proteomes" id="UP000440578"/>
    </source>
</evidence>
<dbReference type="AlphaFoldDB" id="A0A6A4W752"/>
<dbReference type="InterPro" id="IPR002347">
    <property type="entry name" value="SDR_fam"/>
</dbReference>
<dbReference type="PANTHER" id="PTHR45458:SF1">
    <property type="entry name" value="SHORT CHAIN DEHYDROGENASE"/>
    <property type="match status" value="1"/>
</dbReference>
<name>A0A6A4W752_AMPAM</name>